<gene>
    <name evidence="1" type="ORF">V1479_24715</name>
</gene>
<dbReference type="Proteomes" id="UP001559025">
    <property type="component" value="Unassembled WGS sequence"/>
</dbReference>
<name>A0ABV3X2M6_9HYPH</name>
<protein>
    <submittedName>
        <fullName evidence="1">Uncharacterized protein</fullName>
    </submittedName>
</protein>
<proteinExistence type="predicted"/>
<comment type="caution">
    <text evidence="1">The sequence shown here is derived from an EMBL/GenBank/DDBJ whole genome shotgun (WGS) entry which is preliminary data.</text>
</comment>
<evidence type="ECO:0000313" key="1">
    <source>
        <dbReference type="EMBL" id="MEX4010514.1"/>
    </source>
</evidence>
<evidence type="ECO:0000313" key="2">
    <source>
        <dbReference type="Proteomes" id="UP001559025"/>
    </source>
</evidence>
<organism evidence="1 2">
    <name type="scientific">Neoaquamicrobium sediminum</name>
    <dbReference type="NCBI Taxonomy" id="1849104"/>
    <lineage>
        <taxon>Bacteria</taxon>
        <taxon>Pseudomonadati</taxon>
        <taxon>Pseudomonadota</taxon>
        <taxon>Alphaproteobacteria</taxon>
        <taxon>Hyphomicrobiales</taxon>
        <taxon>Phyllobacteriaceae</taxon>
        <taxon>Neoaquamicrobium</taxon>
    </lineage>
</organism>
<reference evidence="1 2" key="1">
    <citation type="submission" date="2024-01" db="EMBL/GenBank/DDBJ databases">
        <title>New evidence supports the origin of RcGTA from prophage.</title>
        <authorList>
            <person name="Xu Y."/>
            <person name="Liu B."/>
            <person name="Chen F."/>
        </authorList>
    </citation>
    <scope>NUCLEOTIDE SEQUENCE [LARGE SCALE GENOMIC DNA]</scope>
    <source>
        <strain evidence="1 2">CBW1107-2</strain>
    </source>
</reference>
<sequence length="186" mass="20629">MNPGRPAALGNPMKGKCHALAVHCSTGEQIANKDVHSAPRLHAGSWRLQRLWQTSLLLAIRVRRQLPPNFFERNAQKSIDLLKFGSQVVPVADVAAQLFEHLADMFHTTSSDSFAMKARQTRSIVIRVLWGHGSVAVRPLEFLEDSKKLTFATGHGRESIGDALLRVLVSCSFEHLMPVGEPYRAV</sequence>
<keyword evidence="2" id="KW-1185">Reference proteome</keyword>
<accession>A0ABV3X2M6</accession>
<dbReference type="RefSeq" id="WP_368805189.1">
    <property type="nucleotide sequence ID" value="NZ_JAZHFV010000015.1"/>
</dbReference>
<dbReference type="EMBL" id="JAZHFV010000015">
    <property type="protein sequence ID" value="MEX4010514.1"/>
    <property type="molecule type" value="Genomic_DNA"/>
</dbReference>